<evidence type="ECO:0000256" key="6">
    <source>
        <dbReference type="ARBA" id="ARBA00022741"/>
    </source>
</evidence>
<dbReference type="PANTHER" id="PTHR23117:SF13">
    <property type="entry name" value="GUANYLATE KINASE"/>
    <property type="match status" value="1"/>
</dbReference>
<comment type="catalytic activity">
    <reaction evidence="10 11">
        <text>GMP + ATP = GDP + ADP</text>
        <dbReference type="Rhea" id="RHEA:20780"/>
        <dbReference type="ChEBI" id="CHEBI:30616"/>
        <dbReference type="ChEBI" id="CHEBI:58115"/>
        <dbReference type="ChEBI" id="CHEBI:58189"/>
        <dbReference type="ChEBI" id="CHEBI:456216"/>
        <dbReference type="EC" id="2.7.4.8"/>
    </reaction>
</comment>
<dbReference type="InterPro" id="IPR027417">
    <property type="entry name" value="P-loop_NTPase"/>
</dbReference>
<dbReference type="NCBIfam" id="TIGR03263">
    <property type="entry name" value="guanyl_kin"/>
    <property type="match status" value="1"/>
</dbReference>
<keyword evidence="5 11" id="KW-0808">Transferase</keyword>
<evidence type="ECO:0000256" key="2">
    <source>
        <dbReference type="ARBA" id="ARBA00005790"/>
    </source>
</evidence>
<dbReference type="Gene3D" id="3.30.63.10">
    <property type="entry name" value="Guanylate Kinase phosphate binding domain"/>
    <property type="match status" value="1"/>
</dbReference>
<reference evidence="13 14" key="1">
    <citation type="submission" date="2021-01" db="EMBL/GenBank/DDBJ databases">
        <title>Isolation and description of Catonella massiliensis sp. nov., a novel Catonella species, isolated from a stable periodontitis subject.</title>
        <authorList>
            <person name="Antezack A."/>
            <person name="Boxberger M."/>
            <person name="La Scola B."/>
            <person name="Monnet-Corti V."/>
        </authorList>
    </citation>
    <scope>NUCLEOTIDE SEQUENCE [LARGE SCALE GENOMIC DNA]</scope>
    <source>
        <strain evidence="13 14">Marseille-Q4567</strain>
    </source>
</reference>
<evidence type="ECO:0000256" key="4">
    <source>
        <dbReference type="ARBA" id="ARBA00016296"/>
    </source>
</evidence>
<dbReference type="SMART" id="SM00072">
    <property type="entry name" value="GuKc"/>
    <property type="match status" value="1"/>
</dbReference>
<evidence type="ECO:0000259" key="12">
    <source>
        <dbReference type="PROSITE" id="PS50052"/>
    </source>
</evidence>
<dbReference type="InterPro" id="IPR008145">
    <property type="entry name" value="GK/Ca_channel_bsu"/>
</dbReference>
<keyword evidence="14" id="KW-1185">Reference proteome</keyword>
<dbReference type="EC" id="2.7.4.8" evidence="3 11"/>
<dbReference type="InterPro" id="IPR017665">
    <property type="entry name" value="Guanylate_kinase"/>
</dbReference>
<comment type="similarity">
    <text evidence="2 11">Belongs to the guanylate kinase family.</text>
</comment>
<dbReference type="HAMAP" id="MF_00328">
    <property type="entry name" value="Guanylate_kinase"/>
    <property type="match status" value="1"/>
</dbReference>
<keyword evidence="7 11" id="KW-0418">Kinase</keyword>
<evidence type="ECO:0000256" key="5">
    <source>
        <dbReference type="ARBA" id="ARBA00022679"/>
    </source>
</evidence>
<feature type="domain" description="Guanylate kinase-like" evidence="12">
    <location>
        <begin position="5"/>
        <end position="182"/>
    </location>
</feature>
<accession>A0ABS1J128</accession>
<dbReference type="EMBL" id="JAEPRJ010000001">
    <property type="protein sequence ID" value="MBK5897856.1"/>
    <property type="molecule type" value="Genomic_DNA"/>
</dbReference>
<dbReference type="InterPro" id="IPR020590">
    <property type="entry name" value="Guanylate_kinase_CS"/>
</dbReference>
<dbReference type="InterPro" id="IPR008144">
    <property type="entry name" value="Guanylate_kin-like_dom"/>
</dbReference>
<evidence type="ECO:0000256" key="8">
    <source>
        <dbReference type="ARBA" id="ARBA00022840"/>
    </source>
</evidence>
<evidence type="ECO:0000313" key="14">
    <source>
        <dbReference type="Proteomes" id="UP000604730"/>
    </source>
</evidence>
<evidence type="ECO:0000256" key="11">
    <source>
        <dbReference type="HAMAP-Rule" id="MF_00328"/>
    </source>
</evidence>
<comment type="function">
    <text evidence="1 11">Essential for recycling GMP and indirectly, cGMP.</text>
</comment>
<gene>
    <name evidence="11 13" type="primary">gmk</name>
    <name evidence="13" type="ORF">JJN12_08715</name>
</gene>
<dbReference type="PANTHER" id="PTHR23117">
    <property type="entry name" value="GUANYLATE KINASE-RELATED"/>
    <property type="match status" value="1"/>
</dbReference>
<comment type="caution">
    <text evidence="13">The sequence shown here is derived from an EMBL/GenBank/DDBJ whole genome shotgun (WGS) entry which is preliminary data.</text>
</comment>
<evidence type="ECO:0000256" key="10">
    <source>
        <dbReference type="ARBA" id="ARBA00048594"/>
    </source>
</evidence>
<comment type="subcellular location">
    <subcellularLocation>
        <location evidence="11">Cytoplasm</location>
    </subcellularLocation>
</comment>
<proteinExistence type="inferred from homology"/>
<dbReference type="Proteomes" id="UP000604730">
    <property type="component" value="Unassembled WGS sequence"/>
</dbReference>
<sequence length="206" mass="23321">MKKLGVLSVISGFSGVGKGTIVKKLVAEEDYALSISATSRAPREGEVHGREYFFLTRDEFHSMIESDGLIEWAEYVNNFYGTPREYVEERLAEGKDVILEIEPQGALKIKEKYPEAVLIFIVPPNAKELENRLIGRGTEEADTIKKRLKRAAEETEYIDNYEYIVVNDNLDDAVRDIHHIIQAASHKKDRAGGFIEALTDDLKKSF</sequence>
<evidence type="ECO:0000256" key="7">
    <source>
        <dbReference type="ARBA" id="ARBA00022777"/>
    </source>
</evidence>
<evidence type="ECO:0000256" key="1">
    <source>
        <dbReference type="ARBA" id="ARBA00003531"/>
    </source>
</evidence>
<organism evidence="13 14">
    <name type="scientific">Catonella massiliensis</name>
    <dbReference type="NCBI Taxonomy" id="2799636"/>
    <lineage>
        <taxon>Bacteria</taxon>
        <taxon>Bacillati</taxon>
        <taxon>Bacillota</taxon>
        <taxon>Clostridia</taxon>
        <taxon>Lachnospirales</taxon>
        <taxon>Lachnospiraceae</taxon>
        <taxon>Catonella</taxon>
    </lineage>
</organism>
<dbReference type="RefSeq" id="WP_208429314.1">
    <property type="nucleotide sequence ID" value="NZ_JAEPRJ010000001.1"/>
</dbReference>
<name>A0ABS1J128_9FIRM</name>
<dbReference type="PROSITE" id="PS50052">
    <property type="entry name" value="GUANYLATE_KINASE_2"/>
    <property type="match status" value="1"/>
</dbReference>
<dbReference type="GO" id="GO:0004385">
    <property type="term" value="F:GMP kinase activity"/>
    <property type="evidence" value="ECO:0007669"/>
    <property type="project" value="UniProtKB-EC"/>
</dbReference>
<dbReference type="PROSITE" id="PS00856">
    <property type="entry name" value="GUANYLATE_KINASE_1"/>
    <property type="match status" value="1"/>
</dbReference>
<feature type="binding site" evidence="11">
    <location>
        <begin position="12"/>
        <end position="19"/>
    </location>
    <ligand>
        <name>ATP</name>
        <dbReference type="ChEBI" id="CHEBI:30616"/>
    </ligand>
</feature>
<keyword evidence="8 11" id="KW-0067">ATP-binding</keyword>
<dbReference type="Gene3D" id="3.40.50.300">
    <property type="entry name" value="P-loop containing nucleotide triphosphate hydrolases"/>
    <property type="match status" value="1"/>
</dbReference>
<evidence type="ECO:0000256" key="3">
    <source>
        <dbReference type="ARBA" id="ARBA00012961"/>
    </source>
</evidence>
<evidence type="ECO:0000256" key="9">
    <source>
        <dbReference type="ARBA" id="ARBA00030128"/>
    </source>
</evidence>
<keyword evidence="6 11" id="KW-0547">Nucleotide-binding</keyword>
<keyword evidence="11" id="KW-0963">Cytoplasm</keyword>
<dbReference type="SUPFAM" id="SSF52540">
    <property type="entry name" value="P-loop containing nucleoside triphosphate hydrolases"/>
    <property type="match status" value="1"/>
</dbReference>
<evidence type="ECO:0000313" key="13">
    <source>
        <dbReference type="EMBL" id="MBK5897856.1"/>
    </source>
</evidence>
<dbReference type="Pfam" id="PF00625">
    <property type="entry name" value="Guanylate_kin"/>
    <property type="match status" value="1"/>
</dbReference>
<protein>
    <recommendedName>
        <fullName evidence="4 11">Guanylate kinase</fullName>
        <ecNumber evidence="3 11">2.7.4.8</ecNumber>
    </recommendedName>
    <alternativeName>
        <fullName evidence="9 11">GMP kinase</fullName>
    </alternativeName>
</protein>
<dbReference type="CDD" id="cd00071">
    <property type="entry name" value="GMPK"/>
    <property type="match status" value="1"/>
</dbReference>